<dbReference type="InterPro" id="IPR013520">
    <property type="entry name" value="Ribonucl_H"/>
</dbReference>
<dbReference type="EMBL" id="JAQQWL010000015">
    <property type="protein sequence ID" value="KAK8041086.1"/>
    <property type="molecule type" value="Genomic_DNA"/>
</dbReference>
<evidence type="ECO:0000256" key="5">
    <source>
        <dbReference type="ARBA" id="ARBA00025599"/>
    </source>
</evidence>
<keyword evidence="2" id="KW-0540">Nuclease</keyword>
<feature type="region of interest" description="Disordered" evidence="6">
    <location>
        <begin position="68"/>
        <end position="127"/>
    </location>
</feature>
<accession>A0ABR1T3C1</accession>
<gene>
    <name evidence="8" type="ORF">PG994_014093</name>
</gene>
<comment type="function">
    <text evidence="5">Exoribonuclease involved in ribosome biosynthesis. Involved in the processing of ITS1, the internal transcribed spacer localized between the 18S and 5.8S rRNAs.</text>
</comment>
<proteinExistence type="predicted"/>
<keyword evidence="1" id="KW-0698">rRNA processing</keyword>
<evidence type="ECO:0000256" key="1">
    <source>
        <dbReference type="ARBA" id="ARBA00022552"/>
    </source>
</evidence>
<keyword evidence="4" id="KW-0269">Exonuclease</keyword>
<evidence type="ECO:0000259" key="7">
    <source>
        <dbReference type="SMART" id="SM00479"/>
    </source>
</evidence>
<feature type="compositionally biased region" description="Low complexity" evidence="6">
    <location>
        <begin position="72"/>
        <end position="88"/>
    </location>
</feature>
<name>A0ABR1T3C1_9PEZI</name>
<dbReference type="InterPro" id="IPR012337">
    <property type="entry name" value="RNaseH-like_sf"/>
</dbReference>
<reference evidence="8 9" key="1">
    <citation type="submission" date="2023-01" db="EMBL/GenBank/DDBJ databases">
        <title>Analysis of 21 Apiospora genomes using comparative genomics revels a genus with tremendous synthesis potential of carbohydrate active enzymes and secondary metabolites.</title>
        <authorList>
            <person name="Sorensen T."/>
        </authorList>
    </citation>
    <scope>NUCLEOTIDE SEQUENCE [LARGE SCALE GENOMIC DNA]</scope>
    <source>
        <strain evidence="8 9">CBS 135458</strain>
    </source>
</reference>
<dbReference type="RefSeq" id="XP_066708631.1">
    <property type="nucleotide sequence ID" value="XM_066865502.1"/>
</dbReference>
<dbReference type="SUPFAM" id="SSF53098">
    <property type="entry name" value="Ribonuclease H-like"/>
    <property type="match status" value="1"/>
</dbReference>
<keyword evidence="3" id="KW-0378">Hydrolase</keyword>
<evidence type="ECO:0000256" key="6">
    <source>
        <dbReference type="SAM" id="MobiDB-lite"/>
    </source>
</evidence>
<dbReference type="Gene3D" id="3.30.420.10">
    <property type="entry name" value="Ribonuclease H-like superfamily/Ribonuclease H"/>
    <property type="match status" value="1"/>
</dbReference>
<evidence type="ECO:0000313" key="8">
    <source>
        <dbReference type="EMBL" id="KAK8041086.1"/>
    </source>
</evidence>
<dbReference type="InterPro" id="IPR036397">
    <property type="entry name" value="RNaseH_sf"/>
</dbReference>
<feature type="domain" description="Exonuclease" evidence="7">
    <location>
        <begin position="194"/>
        <end position="394"/>
    </location>
</feature>
<feature type="compositionally biased region" description="Low complexity" evidence="6">
    <location>
        <begin position="100"/>
        <end position="113"/>
    </location>
</feature>
<evidence type="ECO:0000256" key="4">
    <source>
        <dbReference type="ARBA" id="ARBA00022839"/>
    </source>
</evidence>
<dbReference type="Proteomes" id="UP001480595">
    <property type="component" value="Unassembled WGS sequence"/>
</dbReference>
<dbReference type="CDD" id="cd06137">
    <property type="entry name" value="DEDDh_RNase"/>
    <property type="match status" value="1"/>
</dbReference>
<dbReference type="PANTHER" id="PTHR12801">
    <property type="entry name" value="RNA EXONUCLEASE REXO1 / RECO3 FAMILY MEMBER-RELATED"/>
    <property type="match status" value="1"/>
</dbReference>
<dbReference type="PANTHER" id="PTHR12801:SF45">
    <property type="entry name" value="RNA EXONUCLEASE 4"/>
    <property type="match status" value="1"/>
</dbReference>
<comment type="caution">
    <text evidence="8">The sequence shown here is derived from an EMBL/GenBank/DDBJ whole genome shotgun (WGS) entry which is preliminary data.</text>
</comment>
<dbReference type="InterPro" id="IPR047021">
    <property type="entry name" value="REXO1/3/4-like"/>
</dbReference>
<dbReference type="GeneID" id="92098565"/>
<evidence type="ECO:0000256" key="3">
    <source>
        <dbReference type="ARBA" id="ARBA00022801"/>
    </source>
</evidence>
<evidence type="ECO:0000256" key="2">
    <source>
        <dbReference type="ARBA" id="ARBA00022722"/>
    </source>
</evidence>
<sequence>MQTATAIYGVSLAQSPEYVQCLRGLVHSPETLKQKGFIIDQLSASELERRKRCQRCCRALITAKSKRIVNQRRSSASPSRSGPAATPGYRDRTSTAKPFSSSAATASHQAQESWGPPPRVNWKSNSKGDLQCKYHPGKMDRKTGKWTCCNMSIFTKPCQATENHDPRQYRPNELEENWHFHHTPLATSQTPARVAVVFDCEMGVSEEGESELIRVSIVDYFSSDVLLDSLVWPDAKMKDLSTAFSGVSWKALNEAHRNKTCLLGREQARKAVWSLLSPETVVIGHGAKNDLDILRWIHPNIVDTQLVEQSFIVKEKASGEQEAKENQKAKKPDQQNAETKSARGGGGGRGMSLKKLARERLDRAIQTKGKGHDSIEDSIATRDLLHWHVSRILQPEP</sequence>
<feature type="region of interest" description="Disordered" evidence="6">
    <location>
        <begin position="318"/>
        <end position="374"/>
    </location>
</feature>
<evidence type="ECO:0000313" key="9">
    <source>
        <dbReference type="Proteomes" id="UP001480595"/>
    </source>
</evidence>
<keyword evidence="9" id="KW-1185">Reference proteome</keyword>
<feature type="compositionally biased region" description="Basic and acidic residues" evidence="6">
    <location>
        <begin position="356"/>
        <end position="374"/>
    </location>
</feature>
<feature type="compositionally biased region" description="Basic and acidic residues" evidence="6">
    <location>
        <begin position="318"/>
        <end position="333"/>
    </location>
</feature>
<protein>
    <recommendedName>
        <fullName evidence="7">Exonuclease domain-containing protein</fullName>
    </recommendedName>
</protein>
<dbReference type="SMART" id="SM00479">
    <property type="entry name" value="EXOIII"/>
    <property type="match status" value="1"/>
</dbReference>
<organism evidence="8 9">
    <name type="scientific">Apiospora phragmitis</name>
    <dbReference type="NCBI Taxonomy" id="2905665"/>
    <lineage>
        <taxon>Eukaryota</taxon>
        <taxon>Fungi</taxon>
        <taxon>Dikarya</taxon>
        <taxon>Ascomycota</taxon>
        <taxon>Pezizomycotina</taxon>
        <taxon>Sordariomycetes</taxon>
        <taxon>Xylariomycetidae</taxon>
        <taxon>Amphisphaeriales</taxon>
        <taxon>Apiosporaceae</taxon>
        <taxon>Apiospora</taxon>
    </lineage>
</organism>